<sequence>MRLNMQQLGNTPCKHIKTLALSSRVNVSGVSRDFAISSWREVVSKYVFSSSKVTVFPLKCSFADGKGLKHLVQ</sequence>
<evidence type="ECO:0000313" key="1">
    <source>
        <dbReference type="EMBL" id="KAF3702735.1"/>
    </source>
</evidence>
<dbReference type="AlphaFoldDB" id="A0A6G1QJK9"/>
<evidence type="ECO:0000313" key="2">
    <source>
        <dbReference type="Proteomes" id="UP000503349"/>
    </source>
</evidence>
<name>A0A6G1QJK9_CHAAH</name>
<gene>
    <name evidence="1" type="ORF">EXN66_Car018423</name>
</gene>
<reference evidence="1 2" key="1">
    <citation type="submission" date="2019-02" db="EMBL/GenBank/DDBJ databases">
        <title>Opniocepnalus argus genome.</title>
        <authorList>
            <person name="Zhou C."/>
            <person name="Xiao S."/>
        </authorList>
    </citation>
    <scope>NUCLEOTIDE SEQUENCE [LARGE SCALE GENOMIC DNA]</scope>
    <source>
        <strain evidence="1">OARG1902GOOAL</strain>
        <tissue evidence="1">Muscle</tissue>
    </source>
</reference>
<proteinExistence type="predicted"/>
<dbReference type="EMBL" id="CM015729">
    <property type="protein sequence ID" value="KAF3702735.1"/>
    <property type="molecule type" value="Genomic_DNA"/>
</dbReference>
<dbReference type="Proteomes" id="UP000503349">
    <property type="component" value="Chromosome 18"/>
</dbReference>
<keyword evidence="2" id="KW-1185">Reference proteome</keyword>
<protein>
    <submittedName>
        <fullName evidence="1">Uncharacterized protein</fullName>
    </submittedName>
</protein>
<organism evidence="1 2">
    <name type="scientific">Channa argus</name>
    <name type="common">Northern snakehead</name>
    <name type="synonym">Ophicephalus argus</name>
    <dbReference type="NCBI Taxonomy" id="215402"/>
    <lineage>
        <taxon>Eukaryota</taxon>
        <taxon>Metazoa</taxon>
        <taxon>Chordata</taxon>
        <taxon>Craniata</taxon>
        <taxon>Vertebrata</taxon>
        <taxon>Euteleostomi</taxon>
        <taxon>Actinopterygii</taxon>
        <taxon>Neopterygii</taxon>
        <taxon>Teleostei</taxon>
        <taxon>Neoteleostei</taxon>
        <taxon>Acanthomorphata</taxon>
        <taxon>Anabantaria</taxon>
        <taxon>Anabantiformes</taxon>
        <taxon>Channoidei</taxon>
        <taxon>Channidae</taxon>
        <taxon>Channa</taxon>
    </lineage>
</organism>
<accession>A0A6G1QJK9</accession>
<reference evidence="2" key="2">
    <citation type="submission" date="2019-02" db="EMBL/GenBank/DDBJ databases">
        <title>Opniocepnalus argus Var Kimnra genome.</title>
        <authorList>
            <person name="Zhou C."/>
            <person name="Xiao S."/>
        </authorList>
    </citation>
    <scope>NUCLEOTIDE SEQUENCE [LARGE SCALE GENOMIC DNA]</scope>
</reference>